<gene>
    <name evidence="1" type="ordered locus">ANT_23490</name>
</gene>
<dbReference type="AlphaFoldDB" id="E8MYN9"/>
<name>E8MYN9_ANATU</name>
<evidence type="ECO:0000313" key="2">
    <source>
        <dbReference type="Proteomes" id="UP000008922"/>
    </source>
</evidence>
<sequence length="85" mass="9312">MLVWILLGFLILLFVFFLLLASSLLPEETRQSLFTSFQEAQKRITDTTSLMGETIADGIARLGQAVLAIVEAALNSIQFKGDPAP</sequence>
<accession>E8MYN9</accession>
<dbReference type="STRING" id="926569.ANT_23490"/>
<dbReference type="HOGENOM" id="CLU_2505545_0_0_0"/>
<proteinExistence type="predicted"/>
<dbReference type="KEGG" id="atm:ANT_23490"/>
<reference evidence="1 2" key="1">
    <citation type="submission" date="2010-12" db="EMBL/GenBank/DDBJ databases">
        <title>Whole genome sequence of Anaerolinea thermophila UNI-1.</title>
        <authorList>
            <person name="Narita-Yamada S."/>
            <person name="Kishi E."/>
            <person name="Watanabe Y."/>
            <person name="Takasaki K."/>
            <person name="Ankai A."/>
            <person name="Oguchi A."/>
            <person name="Fukui S."/>
            <person name="Takahashi M."/>
            <person name="Yashiro I."/>
            <person name="Hosoyama A."/>
            <person name="Sekiguchi Y."/>
            <person name="Hanada S."/>
            <person name="Fujita N."/>
        </authorList>
    </citation>
    <scope>NUCLEOTIDE SEQUENCE [LARGE SCALE GENOMIC DNA]</scope>
    <source>
        <strain evidence="2">DSM 14523 / JCM 11388 / NBRC 100420 / UNI-1</strain>
    </source>
</reference>
<protein>
    <submittedName>
        <fullName evidence="1">Uncharacterized protein</fullName>
    </submittedName>
</protein>
<dbReference type="Proteomes" id="UP000008922">
    <property type="component" value="Chromosome"/>
</dbReference>
<dbReference type="InParanoid" id="E8MYN9"/>
<keyword evidence="2" id="KW-1185">Reference proteome</keyword>
<dbReference type="EMBL" id="AP012029">
    <property type="protein sequence ID" value="BAJ64375.1"/>
    <property type="molecule type" value="Genomic_DNA"/>
</dbReference>
<organism evidence="1 2">
    <name type="scientific">Anaerolinea thermophila (strain DSM 14523 / JCM 11388 / NBRC 100420 / UNI-1)</name>
    <dbReference type="NCBI Taxonomy" id="926569"/>
    <lineage>
        <taxon>Bacteria</taxon>
        <taxon>Bacillati</taxon>
        <taxon>Chloroflexota</taxon>
        <taxon>Anaerolineae</taxon>
        <taxon>Anaerolineales</taxon>
        <taxon>Anaerolineaceae</taxon>
        <taxon>Anaerolinea</taxon>
    </lineage>
</organism>
<evidence type="ECO:0000313" key="1">
    <source>
        <dbReference type="EMBL" id="BAJ64375.1"/>
    </source>
</evidence>